<protein>
    <submittedName>
        <fullName evidence="3">Uncharacterized protein</fullName>
    </submittedName>
</protein>
<feature type="compositionally biased region" description="Basic residues" evidence="2">
    <location>
        <begin position="238"/>
        <end position="259"/>
    </location>
</feature>
<keyword evidence="1" id="KW-0175">Coiled coil</keyword>
<evidence type="ECO:0000256" key="2">
    <source>
        <dbReference type="SAM" id="MobiDB-lite"/>
    </source>
</evidence>
<feature type="region of interest" description="Disordered" evidence="2">
    <location>
        <begin position="184"/>
        <end position="297"/>
    </location>
</feature>
<evidence type="ECO:0000313" key="4">
    <source>
        <dbReference type="Proteomes" id="UP001189429"/>
    </source>
</evidence>
<sequence>APKAHSDRREGGAAVAKATSSPAKRPSLPPLPIKSAILEPALAGSLEDEVLRRQKAEAEAAALQGQLGQAREGSRELGQQLEAAAAEVGPGDAHSVCAFLSMISELEAQLSHERWKRHALEARLLEATLHRTSVPTPRMSPRVDLSELIGKDREICTLQEQLAQEISRSAALQSRLAVCGPSPRRASFDLASPRQGTATTPRWQTPTPSPRRASFDLASPRQGTATTPRWQTPTRVQSPHHRPRSPRRPLRSPRRRPAPRRPASGSSRCRRAEGGRGECRAALRPPCSQGRARRRDPDTLARAQYGWTSYPRKAWLRSFPQDASARGAPCMQRRWARALPGASALVSVGAMIVRIVRGKLVHRLATCCSFF</sequence>
<comment type="caution">
    <text evidence="3">The sequence shown here is derived from an EMBL/GenBank/DDBJ whole genome shotgun (WGS) entry which is preliminary data.</text>
</comment>
<organism evidence="3 4">
    <name type="scientific">Prorocentrum cordatum</name>
    <dbReference type="NCBI Taxonomy" id="2364126"/>
    <lineage>
        <taxon>Eukaryota</taxon>
        <taxon>Sar</taxon>
        <taxon>Alveolata</taxon>
        <taxon>Dinophyceae</taxon>
        <taxon>Prorocentrales</taxon>
        <taxon>Prorocentraceae</taxon>
        <taxon>Prorocentrum</taxon>
    </lineage>
</organism>
<reference evidence="3" key="1">
    <citation type="submission" date="2023-10" db="EMBL/GenBank/DDBJ databases">
        <authorList>
            <person name="Chen Y."/>
            <person name="Shah S."/>
            <person name="Dougan E. K."/>
            <person name="Thang M."/>
            <person name="Chan C."/>
        </authorList>
    </citation>
    <scope>NUCLEOTIDE SEQUENCE [LARGE SCALE GENOMIC DNA]</scope>
</reference>
<feature type="non-terminal residue" evidence="3">
    <location>
        <position position="1"/>
    </location>
</feature>
<feature type="compositionally biased region" description="Polar residues" evidence="2">
    <location>
        <begin position="194"/>
        <end position="206"/>
    </location>
</feature>
<gene>
    <name evidence="3" type="ORF">PCOR1329_LOCUS44280</name>
</gene>
<accession>A0ABN9U1A0</accession>
<feature type="region of interest" description="Disordered" evidence="2">
    <location>
        <begin position="1"/>
        <end position="32"/>
    </location>
</feature>
<dbReference type="Proteomes" id="UP001189429">
    <property type="component" value="Unassembled WGS sequence"/>
</dbReference>
<evidence type="ECO:0000313" key="3">
    <source>
        <dbReference type="EMBL" id="CAK0852528.1"/>
    </source>
</evidence>
<name>A0ABN9U1A0_9DINO</name>
<feature type="coiled-coil region" evidence="1">
    <location>
        <begin position="46"/>
        <end position="73"/>
    </location>
</feature>
<evidence type="ECO:0000256" key="1">
    <source>
        <dbReference type="SAM" id="Coils"/>
    </source>
</evidence>
<feature type="compositionally biased region" description="Basic and acidic residues" evidence="2">
    <location>
        <begin position="1"/>
        <end position="11"/>
    </location>
</feature>
<dbReference type="EMBL" id="CAUYUJ010015320">
    <property type="protein sequence ID" value="CAK0852528.1"/>
    <property type="molecule type" value="Genomic_DNA"/>
</dbReference>
<keyword evidence="4" id="KW-1185">Reference proteome</keyword>
<proteinExistence type="predicted"/>
<feature type="compositionally biased region" description="Polar residues" evidence="2">
    <location>
        <begin position="221"/>
        <end position="237"/>
    </location>
</feature>
<feature type="compositionally biased region" description="Basic and acidic residues" evidence="2">
    <location>
        <begin position="270"/>
        <end position="281"/>
    </location>
</feature>